<protein>
    <submittedName>
        <fullName evidence="1">20578_t:CDS:1</fullName>
    </submittedName>
</protein>
<dbReference type="EMBL" id="CAJVQC010053252">
    <property type="protein sequence ID" value="CAG8792628.1"/>
    <property type="molecule type" value="Genomic_DNA"/>
</dbReference>
<evidence type="ECO:0000313" key="1">
    <source>
        <dbReference type="EMBL" id="CAG8792628.1"/>
    </source>
</evidence>
<feature type="non-terminal residue" evidence="1">
    <location>
        <position position="46"/>
    </location>
</feature>
<dbReference type="Proteomes" id="UP000789920">
    <property type="component" value="Unassembled WGS sequence"/>
</dbReference>
<evidence type="ECO:0000313" key="2">
    <source>
        <dbReference type="Proteomes" id="UP000789920"/>
    </source>
</evidence>
<feature type="non-terminal residue" evidence="1">
    <location>
        <position position="1"/>
    </location>
</feature>
<sequence>SDDYERKEYLVNKKAKRDFFQTPVSFGLPVTSSIGQVNQIYSWRRT</sequence>
<proteinExistence type="predicted"/>
<name>A0ACA9RH45_9GLOM</name>
<accession>A0ACA9RH45</accession>
<organism evidence="1 2">
    <name type="scientific">Racocetra persica</name>
    <dbReference type="NCBI Taxonomy" id="160502"/>
    <lineage>
        <taxon>Eukaryota</taxon>
        <taxon>Fungi</taxon>
        <taxon>Fungi incertae sedis</taxon>
        <taxon>Mucoromycota</taxon>
        <taxon>Glomeromycotina</taxon>
        <taxon>Glomeromycetes</taxon>
        <taxon>Diversisporales</taxon>
        <taxon>Gigasporaceae</taxon>
        <taxon>Racocetra</taxon>
    </lineage>
</organism>
<reference evidence="1" key="1">
    <citation type="submission" date="2021-06" db="EMBL/GenBank/DDBJ databases">
        <authorList>
            <person name="Kallberg Y."/>
            <person name="Tangrot J."/>
            <person name="Rosling A."/>
        </authorList>
    </citation>
    <scope>NUCLEOTIDE SEQUENCE</scope>
    <source>
        <strain evidence="1">MA461A</strain>
    </source>
</reference>
<gene>
    <name evidence="1" type="ORF">RPERSI_LOCUS19430</name>
</gene>
<comment type="caution">
    <text evidence="1">The sequence shown here is derived from an EMBL/GenBank/DDBJ whole genome shotgun (WGS) entry which is preliminary data.</text>
</comment>
<keyword evidence="2" id="KW-1185">Reference proteome</keyword>